<dbReference type="InterPro" id="IPR013783">
    <property type="entry name" value="Ig-like_fold"/>
</dbReference>
<sequence>MAWSEVKRTEYSVYDVVGPDGFYEENRYSGATSRNIRLYYYSTTESIRASFSYSGDGYSSSKLMNGAFVTYSDFQSGYDYRIRILYVRRDNYSGSPIQDEKFIATSGNLHPKPSSTGYTLNQSYTTNFGSSGNQASVYDSFFLILERQIQNTAPSTPGPFTSPASGTVLRGGDNYTIVWSSSSNAQGDSITYYLDRSLHGGGFVNVYNGANRSSQQVITSGKNYTSIQFRVRAYDGRGGFSSYRTSPVYTISHNADPTLTLNTEDGQTIYENDTFRINGEANDADNGNVFTVRYRIEGHTSNRAIDAKISDGVTPLVFNKELTFREGSLYDGNTLIAESLQANTSYTLVVFVEDDQGGKSIEQTRTFYVVPNRAPLLTFNPFTQQTDKINSDTITVSGEASDPDDGNTVKVSYRLNESNAIEIYNDLPGAWSFDLNIADLVEGENTIAVEAVDTYNFKVSKTVILNKAQNAAPLLKSVARYKIEPPTGSAKGVLLWIQREENLMIEAEISMTSSGEAESYQPMVLSNTAPINTGIVEDEFEFESVDPKENIVIKLTLTRPDDTTSEAITMITGVLD</sequence>
<evidence type="ECO:0000313" key="1">
    <source>
        <dbReference type="EMBL" id="MFC4403332.1"/>
    </source>
</evidence>
<accession>A0ABV8WTY3</accession>
<dbReference type="SUPFAM" id="SSF49265">
    <property type="entry name" value="Fibronectin type III"/>
    <property type="match status" value="1"/>
</dbReference>
<dbReference type="Gene3D" id="2.60.40.10">
    <property type="entry name" value="Immunoglobulins"/>
    <property type="match status" value="2"/>
</dbReference>
<name>A0ABV8WTY3_9BACI</name>
<organism evidence="1 2">
    <name type="scientific">Gracilibacillus xinjiangensis</name>
    <dbReference type="NCBI Taxonomy" id="1193282"/>
    <lineage>
        <taxon>Bacteria</taxon>
        <taxon>Bacillati</taxon>
        <taxon>Bacillota</taxon>
        <taxon>Bacilli</taxon>
        <taxon>Bacillales</taxon>
        <taxon>Bacillaceae</taxon>
        <taxon>Gracilibacillus</taxon>
    </lineage>
</organism>
<protein>
    <submittedName>
        <fullName evidence="1">Ig-like domain-containing protein</fullName>
    </submittedName>
</protein>
<dbReference type="Proteomes" id="UP001595882">
    <property type="component" value="Unassembled WGS sequence"/>
</dbReference>
<evidence type="ECO:0000313" key="2">
    <source>
        <dbReference type="Proteomes" id="UP001595882"/>
    </source>
</evidence>
<dbReference type="EMBL" id="JBHSDT010000004">
    <property type="protein sequence ID" value="MFC4403332.1"/>
    <property type="molecule type" value="Genomic_DNA"/>
</dbReference>
<reference evidence="2" key="1">
    <citation type="journal article" date="2019" name="Int. J. Syst. Evol. Microbiol.">
        <title>The Global Catalogue of Microorganisms (GCM) 10K type strain sequencing project: providing services to taxonomists for standard genome sequencing and annotation.</title>
        <authorList>
            <consortium name="The Broad Institute Genomics Platform"/>
            <consortium name="The Broad Institute Genome Sequencing Center for Infectious Disease"/>
            <person name="Wu L."/>
            <person name="Ma J."/>
        </authorList>
    </citation>
    <scope>NUCLEOTIDE SEQUENCE [LARGE SCALE GENOMIC DNA]</scope>
    <source>
        <strain evidence="2">CCUG 37865</strain>
    </source>
</reference>
<comment type="caution">
    <text evidence="1">The sequence shown here is derived from an EMBL/GenBank/DDBJ whole genome shotgun (WGS) entry which is preliminary data.</text>
</comment>
<proteinExistence type="predicted"/>
<keyword evidence="2" id="KW-1185">Reference proteome</keyword>
<gene>
    <name evidence="1" type="ORF">ACFOY7_09600</name>
</gene>
<dbReference type="InterPro" id="IPR036116">
    <property type="entry name" value="FN3_sf"/>
</dbReference>
<dbReference type="RefSeq" id="WP_390251765.1">
    <property type="nucleotide sequence ID" value="NZ_JBHSDT010000004.1"/>
</dbReference>